<evidence type="ECO:0000256" key="6">
    <source>
        <dbReference type="ARBA" id="ARBA00022989"/>
    </source>
</evidence>
<feature type="transmembrane region" description="Helical" evidence="9">
    <location>
        <begin position="79"/>
        <end position="99"/>
    </location>
</feature>
<keyword evidence="7 9" id="KW-0472">Membrane</keyword>
<evidence type="ECO:0000256" key="8">
    <source>
        <dbReference type="SAM" id="MobiDB-lite"/>
    </source>
</evidence>
<accession>A0A923IWS0</accession>
<dbReference type="SUPFAM" id="SSF103481">
    <property type="entry name" value="Multidrug resistance efflux transporter EmrE"/>
    <property type="match status" value="2"/>
</dbReference>
<keyword evidence="12" id="KW-1185">Reference proteome</keyword>
<keyword evidence="6 9" id="KW-1133">Transmembrane helix</keyword>
<dbReference type="Pfam" id="PF00892">
    <property type="entry name" value="EamA"/>
    <property type="match status" value="1"/>
</dbReference>
<evidence type="ECO:0000313" key="11">
    <source>
        <dbReference type="EMBL" id="MBB6333623.1"/>
    </source>
</evidence>
<dbReference type="InterPro" id="IPR004626">
    <property type="entry name" value="RarD"/>
</dbReference>
<keyword evidence="5 9" id="KW-0812">Transmembrane</keyword>
<feature type="transmembrane region" description="Helical" evidence="9">
    <location>
        <begin position="263"/>
        <end position="281"/>
    </location>
</feature>
<comment type="subcellular location">
    <subcellularLocation>
        <location evidence="1">Cell membrane</location>
        <topology evidence="1">Multi-pass membrane protein</topology>
    </subcellularLocation>
</comment>
<dbReference type="Proteomes" id="UP000617426">
    <property type="component" value="Unassembled WGS sequence"/>
</dbReference>
<feature type="transmembrane region" description="Helical" evidence="9">
    <location>
        <begin position="111"/>
        <end position="128"/>
    </location>
</feature>
<comment type="caution">
    <text evidence="11">The sequence shown here is derived from an EMBL/GenBank/DDBJ whole genome shotgun (WGS) entry which is preliminary data.</text>
</comment>
<feature type="compositionally biased region" description="Low complexity" evidence="8">
    <location>
        <begin position="336"/>
        <end position="345"/>
    </location>
</feature>
<dbReference type="AlphaFoldDB" id="A0A923IWS0"/>
<dbReference type="GO" id="GO:0005886">
    <property type="term" value="C:plasma membrane"/>
    <property type="evidence" value="ECO:0007669"/>
    <property type="project" value="UniProtKB-SubCell"/>
</dbReference>
<evidence type="ECO:0000256" key="9">
    <source>
        <dbReference type="SAM" id="Phobius"/>
    </source>
</evidence>
<feature type="transmembrane region" description="Helical" evidence="9">
    <location>
        <begin position="159"/>
        <end position="174"/>
    </location>
</feature>
<evidence type="ECO:0000256" key="7">
    <source>
        <dbReference type="ARBA" id="ARBA00023136"/>
    </source>
</evidence>
<dbReference type="PANTHER" id="PTHR32322">
    <property type="entry name" value="INNER MEMBRANE TRANSPORTER"/>
    <property type="match status" value="1"/>
</dbReference>
<protein>
    <submittedName>
        <fullName evidence="11">Chloramphenicol-sensitive protein RarD</fullName>
    </submittedName>
</protein>
<evidence type="ECO:0000256" key="2">
    <source>
        <dbReference type="ARBA" id="ARBA00007362"/>
    </source>
</evidence>
<evidence type="ECO:0000313" key="12">
    <source>
        <dbReference type="Proteomes" id="UP000617426"/>
    </source>
</evidence>
<dbReference type="PANTHER" id="PTHR32322:SF2">
    <property type="entry name" value="EAMA DOMAIN-CONTAINING PROTEIN"/>
    <property type="match status" value="1"/>
</dbReference>
<name>A0A923IWS0_9ACTO</name>
<feature type="transmembrane region" description="Helical" evidence="9">
    <location>
        <begin position="16"/>
        <end position="34"/>
    </location>
</feature>
<evidence type="ECO:0000259" key="10">
    <source>
        <dbReference type="Pfam" id="PF00892"/>
    </source>
</evidence>
<dbReference type="InterPro" id="IPR000620">
    <property type="entry name" value="EamA_dom"/>
</dbReference>
<keyword evidence="4" id="KW-1003">Cell membrane</keyword>
<dbReference type="EMBL" id="JACHMK010000001">
    <property type="protein sequence ID" value="MBB6333623.1"/>
    <property type="molecule type" value="Genomic_DNA"/>
</dbReference>
<dbReference type="InterPro" id="IPR037185">
    <property type="entry name" value="EmrE-like"/>
</dbReference>
<feature type="domain" description="EamA" evidence="10">
    <location>
        <begin position="17"/>
        <end position="151"/>
    </location>
</feature>
<feature type="transmembrane region" description="Helical" evidence="9">
    <location>
        <begin position="135"/>
        <end position="153"/>
    </location>
</feature>
<reference evidence="11" key="1">
    <citation type="submission" date="2020-08" db="EMBL/GenBank/DDBJ databases">
        <title>Sequencing the genomes of 1000 actinobacteria strains.</title>
        <authorList>
            <person name="Klenk H.-P."/>
        </authorList>
    </citation>
    <scope>NUCLEOTIDE SEQUENCE</scope>
    <source>
        <strain evidence="11">DSM 10695</strain>
    </source>
</reference>
<feature type="transmembrane region" description="Helical" evidence="9">
    <location>
        <begin position="46"/>
        <end position="67"/>
    </location>
</feature>
<evidence type="ECO:0000256" key="1">
    <source>
        <dbReference type="ARBA" id="ARBA00004651"/>
    </source>
</evidence>
<evidence type="ECO:0000256" key="3">
    <source>
        <dbReference type="ARBA" id="ARBA00022448"/>
    </source>
</evidence>
<feature type="transmembrane region" description="Helical" evidence="9">
    <location>
        <begin position="186"/>
        <end position="208"/>
    </location>
</feature>
<comment type="similarity">
    <text evidence="2">Belongs to the EamA transporter family.</text>
</comment>
<feature type="transmembrane region" description="Helical" evidence="9">
    <location>
        <begin position="228"/>
        <end position="251"/>
    </location>
</feature>
<dbReference type="NCBIfam" id="TIGR00688">
    <property type="entry name" value="rarD"/>
    <property type="match status" value="1"/>
</dbReference>
<dbReference type="RefSeq" id="WP_184451316.1">
    <property type="nucleotide sequence ID" value="NZ_JACHMK010000001.1"/>
</dbReference>
<evidence type="ECO:0000256" key="4">
    <source>
        <dbReference type="ARBA" id="ARBA00022475"/>
    </source>
</evidence>
<feature type="region of interest" description="Disordered" evidence="8">
    <location>
        <begin position="321"/>
        <end position="363"/>
    </location>
</feature>
<organism evidence="11 12">
    <name type="scientific">Schaalia hyovaginalis</name>
    <dbReference type="NCBI Taxonomy" id="29316"/>
    <lineage>
        <taxon>Bacteria</taxon>
        <taxon>Bacillati</taxon>
        <taxon>Actinomycetota</taxon>
        <taxon>Actinomycetes</taxon>
        <taxon>Actinomycetales</taxon>
        <taxon>Actinomycetaceae</taxon>
        <taxon>Schaalia</taxon>
    </lineage>
</organism>
<keyword evidence="3" id="KW-0813">Transport</keyword>
<proteinExistence type="inferred from homology"/>
<sequence>MTRQPAPNSGRNEPRALALGLSVYVIWGFFPLYFHLLSPAGAVEVIVHRAVWGLAWCALALTILKRFNALKAIAAEPRILSRLALAGVLIVVNWSTYVFAIQTGHTVDAAIGYFINPLVTVALGLIVLRERISRLQGAALALGALAVLILLLAQGRLPWISLALAFSFALYSLVKKDVAAKVDPLAGMAVETATVAPFLLAYYGYLAAKGHTSFQTLLAQGADAPIDPLAHLALLIGAGLITVIPLIMFAAAAKGLTLGTLGFIQYVSPGLQMLIGVAIFHEEMQTARWIASAVVWAALVILTFDVLLASRRRRRLLRAAGAASAQAEGDEGGAGDPVEADGPSGPRDDGPGTAEGASTAREG</sequence>
<feature type="transmembrane region" description="Helical" evidence="9">
    <location>
        <begin position="287"/>
        <end position="308"/>
    </location>
</feature>
<dbReference type="InterPro" id="IPR050638">
    <property type="entry name" value="AA-Vitamin_Transporters"/>
</dbReference>
<evidence type="ECO:0000256" key="5">
    <source>
        <dbReference type="ARBA" id="ARBA00022692"/>
    </source>
</evidence>
<gene>
    <name evidence="11" type="ORF">HD592_000188</name>
</gene>